<keyword evidence="9 10" id="KW-0807">Transducer</keyword>
<evidence type="ECO:0000256" key="5">
    <source>
        <dbReference type="ARBA" id="ARBA00022725"/>
    </source>
</evidence>
<dbReference type="GO" id="GO:0007165">
    <property type="term" value="P:signal transduction"/>
    <property type="evidence" value="ECO:0007669"/>
    <property type="project" value="UniProtKB-KW"/>
</dbReference>
<dbReference type="OMA" id="MFTYCGE"/>
<evidence type="ECO:0000256" key="1">
    <source>
        <dbReference type="ARBA" id="ARBA00004651"/>
    </source>
</evidence>
<dbReference type="AlphaFoldDB" id="A0A0L0CII5"/>
<keyword evidence="4 10" id="KW-0812">Transmembrane</keyword>
<feature type="transmembrane region" description="Helical" evidence="10">
    <location>
        <begin position="59"/>
        <end position="78"/>
    </location>
</feature>
<keyword evidence="7 10" id="KW-0472">Membrane</keyword>
<reference evidence="11 12" key="1">
    <citation type="journal article" date="2015" name="Nat. Commun.">
        <title>Lucilia cuprina genome unlocks parasitic fly biology to underpin future interventions.</title>
        <authorList>
            <person name="Anstead C.A."/>
            <person name="Korhonen P.K."/>
            <person name="Young N.D."/>
            <person name="Hall R.S."/>
            <person name="Jex A.R."/>
            <person name="Murali S.C."/>
            <person name="Hughes D.S."/>
            <person name="Lee S.F."/>
            <person name="Perry T."/>
            <person name="Stroehlein A.J."/>
            <person name="Ansell B.R."/>
            <person name="Breugelmans B."/>
            <person name="Hofmann A."/>
            <person name="Qu J."/>
            <person name="Dugan S."/>
            <person name="Lee S.L."/>
            <person name="Chao H."/>
            <person name="Dinh H."/>
            <person name="Han Y."/>
            <person name="Doddapaneni H.V."/>
            <person name="Worley K.C."/>
            <person name="Muzny D.M."/>
            <person name="Ioannidis P."/>
            <person name="Waterhouse R.M."/>
            <person name="Zdobnov E.M."/>
            <person name="James P.J."/>
            <person name="Bagnall N.H."/>
            <person name="Kotze A.C."/>
            <person name="Gibbs R.A."/>
            <person name="Richards S."/>
            <person name="Batterham P."/>
            <person name="Gasser R.B."/>
        </authorList>
    </citation>
    <scope>NUCLEOTIDE SEQUENCE [LARGE SCALE GENOMIC DNA]</scope>
    <source>
        <strain evidence="11 12">LS</strain>
        <tissue evidence="11">Full body</tissue>
    </source>
</reference>
<dbReference type="PANTHER" id="PTHR21137:SF42">
    <property type="entry name" value="ODORANT RECEPTOR 83A"/>
    <property type="match status" value="1"/>
</dbReference>
<evidence type="ECO:0000313" key="12">
    <source>
        <dbReference type="Proteomes" id="UP000037069"/>
    </source>
</evidence>
<evidence type="ECO:0000256" key="3">
    <source>
        <dbReference type="ARBA" id="ARBA00022606"/>
    </source>
</evidence>
<keyword evidence="6 10" id="KW-1133">Transmembrane helix</keyword>
<comment type="subcellular location">
    <subcellularLocation>
        <location evidence="1 10">Cell membrane</location>
        <topology evidence="1 10">Multi-pass membrane protein</topology>
    </subcellularLocation>
</comment>
<protein>
    <recommendedName>
        <fullName evidence="10">Odorant receptor</fullName>
    </recommendedName>
</protein>
<dbReference type="Proteomes" id="UP000037069">
    <property type="component" value="Unassembled WGS sequence"/>
</dbReference>
<feature type="transmembrane region" description="Helical" evidence="10">
    <location>
        <begin position="202"/>
        <end position="232"/>
    </location>
</feature>
<sequence length="461" mass="53460">MSSNDFHGGSMNVLYSKKDHERRRDLFHLQLFFMKFVGQVPTNLEKYASVQWIGAAKKLARFYCAFSAISTLHLALLYIKTTFDMLQIGELEEITDALTMAIIYSFASFATCYWLWRTKSLRNFLENINNQHRHHSMAGLTFVSVDLSYNLAYKITLYWLRSCMVGVVSWALNPLLLGSYSLPLKCWYPFNPLQPVVYELTYMTQVWCQFIMGCIFGNGSALFVSVIIIMLGQFDILYCSLKNLDYHAQLMSGEDFKYLQKLQSQLLQGEDDELNQYVYSKEYLTDLSVFGSKEVRQKNSLQKVLHESLVECVLLHKFILKSCDALEDLFNPYCLIKSLQITLQLCLLVFVGVAGESSTMRTINLVQYLALTLSELLMFTYFGELLRNHSVRAGEAFFRSQWWPHAHYIKRDIFVFLVNTKRAVKITAGKFYLMDIQRLRSVITQAFSFLTLLQKLAEKNK</sequence>
<comment type="caution">
    <text evidence="11">The sequence shown here is derived from an EMBL/GenBank/DDBJ whole genome shotgun (WGS) entry which is preliminary data.</text>
</comment>
<organism evidence="11 12">
    <name type="scientific">Lucilia cuprina</name>
    <name type="common">Green bottle fly</name>
    <name type="synonym">Australian sheep blowfly</name>
    <dbReference type="NCBI Taxonomy" id="7375"/>
    <lineage>
        <taxon>Eukaryota</taxon>
        <taxon>Metazoa</taxon>
        <taxon>Ecdysozoa</taxon>
        <taxon>Arthropoda</taxon>
        <taxon>Hexapoda</taxon>
        <taxon>Insecta</taxon>
        <taxon>Pterygota</taxon>
        <taxon>Neoptera</taxon>
        <taxon>Endopterygota</taxon>
        <taxon>Diptera</taxon>
        <taxon>Brachycera</taxon>
        <taxon>Muscomorpha</taxon>
        <taxon>Oestroidea</taxon>
        <taxon>Calliphoridae</taxon>
        <taxon>Luciliinae</taxon>
        <taxon>Lucilia</taxon>
    </lineage>
</organism>
<evidence type="ECO:0000256" key="6">
    <source>
        <dbReference type="ARBA" id="ARBA00022989"/>
    </source>
</evidence>
<dbReference type="GO" id="GO:0005886">
    <property type="term" value="C:plasma membrane"/>
    <property type="evidence" value="ECO:0007669"/>
    <property type="project" value="UniProtKB-SubCell"/>
</dbReference>
<name>A0A0L0CII5_LUCCU</name>
<comment type="caution">
    <text evidence="10">Lacks conserved residue(s) required for the propagation of feature annotation.</text>
</comment>
<evidence type="ECO:0000256" key="4">
    <source>
        <dbReference type="ARBA" id="ARBA00022692"/>
    </source>
</evidence>
<keyword evidence="12" id="KW-1185">Reference proteome</keyword>
<dbReference type="InterPro" id="IPR004117">
    <property type="entry name" value="7tm6_olfct_rcpt"/>
</dbReference>
<comment type="similarity">
    <text evidence="10">Belongs to the insect chemoreceptor superfamily. Heteromeric odorant receptor channel (TC 1.A.69) family.</text>
</comment>
<dbReference type="OrthoDB" id="8185860at2759"/>
<dbReference type="GO" id="GO:0005549">
    <property type="term" value="F:odorant binding"/>
    <property type="evidence" value="ECO:0007669"/>
    <property type="project" value="InterPro"/>
</dbReference>
<keyword evidence="2" id="KW-1003">Cell membrane</keyword>
<accession>A0A0L0CII5</accession>
<evidence type="ECO:0000256" key="8">
    <source>
        <dbReference type="ARBA" id="ARBA00023170"/>
    </source>
</evidence>
<keyword evidence="5 10" id="KW-0552">Olfaction</keyword>
<dbReference type="EMBL" id="JRES01000344">
    <property type="protein sequence ID" value="KNC32056.1"/>
    <property type="molecule type" value="Genomic_DNA"/>
</dbReference>
<dbReference type="Pfam" id="PF02949">
    <property type="entry name" value="7tm_6"/>
    <property type="match status" value="1"/>
</dbReference>
<dbReference type="PANTHER" id="PTHR21137">
    <property type="entry name" value="ODORANT RECEPTOR"/>
    <property type="match status" value="1"/>
</dbReference>
<keyword evidence="3 10" id="KW-0716">Sensory transduction</keyword>
<proteinExistence type="inferred from homology"/>
<evidence type="ECO:0000256" key="10">
    <source>
        <dbReference type="RuleBase" id="RU351113"/>
    </source>
</evidence>
<evidence type="ECO:0000256" key="9">
    <source>
        <dbReference type="ARBA" id="ARBA00023224"/>
    </source>
</evidence>
<evidence type="ECO:0000256" key="7">
    <source>
        <dbReference type="ARBA" id="ARBA00023136"/>
    </source>
</evidence>
<evidence type="ECO:0000313" key="11">
    <source>
        <dbReference type="EMBL" id="KNC32056.1"/>
    </source>
</evidence>
<evidence type="ECO:0000256" key="2">
    <source>
        <dbReference type="ARBA" id="ARBA00022475"/>
    </source>
</evidence>
<dbReference type="GO" id="GO:0004984">
    <property type="term" value="F:olfactory receptor activity"/>
    <property type="evidence" value="ECO:0007669"/>
    <property type="project" value="InterPro"/>
</dbReference>
<feature type="transmembrane region" description="Helical" evidence="10">
    <location>
        <begin position="98"/>
        <end position="116"/>
    </location>
</feature>
<keyword evidence="8 10" id="KW-0675">Receptor</keyword>
<gene>
    <name evidence="11" type="ORF">FF38_04827</name>
</gene>